<keyword evidence="2" id="KW-0812">Transmembrane</keyword>
<organism evidence="3 4">
    <name type="scientific">Aspergillus lucknowensis</name>
    <dbReference type="NCBI Taxonomy" id="176173"/>
    <lineage>
        <taxon>Eukaryota</taxon>
        <taxon>Fungi</taxon>
        <taxon>Dikarya</taxon>
        <taxon>Ascomycota</taxon>
        <taxon>Pezizomycotina</taxon>
        <taxon>Eurotiomycetes</taxon>
        <taxon>Eurotiomycetidae</taxon>
        <taxon>Eurotiales</taxon>
        <taxon>Aspergillaceae</taxon>
        <taxon>Aspergillus</taxon>
        <taxon>Aspergillus subgen. Nidulantes</taxon>
    </lineage>
</organism>
<comment type="caution">
    <text evidence="3">The sequence shown here is derived from an EMBL/GenBank/DDBJ whole genome shotgun (WGS) entry which is preliminary data.</text>
</comment>
<protein>
    <submittedName>
        <fullName evidence="3">Uncharacterized protein</fullName>
    </submittedName>
</protein>
<evidence type="ECO:0000256" key="1">
    <source>
        <dbReference type="SAM" id="MobiDB-lite"/>
    </source>
</evidence>
<keyword evidence="2" id="KW-1133">Transmembrane helix</keyword>
<accession>A0ABR4M1Q6</accession>
<reference evidence="3 4" key="1">
    <citation type="submission" date="2024-07" db="EMBL/GenBank/DDBJ databases">
        <title>Section-level genome sequencing and comparative genomics of Aspergillus sections Usti and Cavernicolus.</title>
        <authorList>
            <consortium name="Lawrence Berkeley National Laboratory"/>
            <person name="Nybo J.L."/>
            <person name="Vesth T.C."/>
            <person name="Theobald S."/>
            <person name="Frisvad J.C."/>
            <person name="Larsen T.O."/>
            <person name="Kjaerboelling I."/>
            <person name="Rothschild-Mancinelli K."/>
            <person name="Lyhne E.K."/>
            <person name="Kogle M.E."/>
            <person name="Barry K."/>
            <person name="Clum A."/>
            <person name="Na H."/>
            <person name="Ledsgaard L."/>
            <person name="Lin J."/>
            <person name="Lipzen A."/>
            <person name="Kuo A."/>
            <person name="Riley R."/>
            <person name="Mondo S."/>
            <person name="Labutti K."/>
            <person name="Haridas S."/>
            <person name="Pangalinan J."/>
            <person name="Salamov A.A."/>
            <person name="Simmons B.A."/>
            <person name="Magnuson J.K."/>
            <person name="Chen J."/>
            <person name="Drula E."/>
            <person name="Henrissat B."/>
            <person name="Wiebenga A."/>
            <person name="Lubbers R.J."/>
            <person name="Gomes A.C."/>
            <person name="Macurrencykelacurrency M.R."/>
            <person name="Stajich J."/>
            <person name="Grigoriev I.V."/>
            <person name="Mortensen U.H."/>
            <person name="De Vries R.P."/>
            <person name="Baker S.E."/>
            <person name="Andersen M.R."/>
        </authorList>
    </citation>
    <scope>NUCLEOTIDE SEQUENCE [LARGE SCALE GENOMIC DNA]</scope>
    <source>
        <strain evidence="3 4">CBS 449.75</strain>
    </source>
</reference>
<dbReference type="GeneID" id="98141234"/>
<feature type="region of interest" description="Disordered" evidence="1">
    <location>
        <begin position="1"/>
        <end position="53"/>
    </location>
</feature>
<dbReference type="RefSeq" id="XP_070889639.1">
    <property type="nucleotide sequence ID" value="XM_071026162.1"/>
</dbReference>
<feature type="transmembrane region" description="Helical" evidence="2">
    <location>
        <begin position="152"/>
        <end position="173"/>
    </location>
</feature>
<evidence type="ECO:0000313" key="4">
    <source>
        <dbReference type="Proteomes" id="UP001610432"/>
    </source>
</evidence>
<dbReference type="EMBL" id="JBFXLQ010000005">
    <property type="protein sequence ID" value="KAL2870660.1"/>
    <property type="molecule type" value="Genomic_DNA"/>
</dbReference>
<evidence type="ECO:0000313" key="3">
    <source>
        <dbReference type="EMBL" id="KAL2870660.1"/>
    </source>
</evidence>
<dbReference type="Proteomes" id="UP001610432">
    <property type="component" value="Unassembled WGS sequence"/>
</dbReference>
<keyword evidence="2" id="KW-0472">Membrane</keyword>
<gene>
    <name evidence="3" type="ORF">BJX67DRAFT_245007</name>
</gene>
<name>A0ABR4M1Q6_9EURO</name>
<sequence length="231" mass="24925">MSSRPQPEDDDPHSSGYEGDISDGFSISGASDDESPSRTSSDEGVDESNQADRETVWVGYSSRASATEDVTQALAEGENEDDSRFGIIWIGCSIRDMGLTDYRGILDAAYTAELAHIENIQVLEGIGETDNEVSDADSTGGRPVSHFFLPPLFLFLFFFLLLLLIFLRCLIRFSLGCGCSSPSSSSLDCSSSSSVSSVFPSLIPCLLAFIWSRNSSVEGSPCPIHISNRHA</sequence>
<evidence type="ECO:0000256" key="2">
    <source>
        <dbReference type="SAM" id="Phobius"/>
    </source>
</evidence>
<proteinExistence type="predicted"/>
<keyword evidence="4" id="KW-1185">Reference proteome</keyword>